<evidence type="ECO:0000256" key="4">
    <source>
        <dbReference type="RuleBase" id="RU003718"/>
    </source>
</evidence>
<dbReference type="EMBL" id="CAMAPE010000010">
    <property type="protein sequence ID" value="CAH9078449.1"/>
    <property type="molecule type" value="Genomic_DNA"/>
</dbReference>
<dbReference type="PANTHER" id="PTHR11926">
    <property type="entry name" value="GLUCOSYL/GLUCURONOSYL TRANSFERASES"/>
    <property type="match status" value="1"/>
</dbReference>
<reference evidence="7" key="1">
    <citation type="submission" date="2022-07" db="EMBL/GenBank/DDBJ databases">
        <authorList>
            <person name="Macas J."/>
            <person name="Novak P."/>
            <person name="Neumann P."/>
        </authorList>
    </citation>
    <scope>NUCLEOTIDE SEQUENCE</scope>
</reference>
<dbReference type="GO" id="GO:0080044">
    <property type="term" value="F:quercetin 7-O-glucosyltransferase activity"/>
    <property type="evidence" value="ECO:0007669"/>
    <property type="project" value="TreeGrafter"/>
</dbReference>
<dbReference type="AlphaFoldDB" id="A0A9P0YWS4"/>
<evidence type="ECO:0000256" key="2">
    <source>
        <dbReference type="ARBA" id="ARBA00022679"/>
    </source>
</evidence>
<dbReference type="CDD" id="cd03784">
    <property type="entry name" value="GT1_Gtf-like"/>
    <property type="match status" value="1"/>
</dbReference>
<comment type="catalytic activity">
    <reaction evidence="3">
        <text>7-deoxyloganetin + UDP-alpha-D-glucose = 7-deoxyloganin + UDP + H(+)</text>
        <dbReference type="Rhea" id="RHEA:39899"/>
        <dbReference type="ChEBI" id="CHEBI:15378"/>
        <dbReference type="ChEBI" id="CHEBI:18370"/>
        <dbReference type="ChEBI" id="CHEBI:58223"/>
        <dbReference type="ChEBI" id="CHEBI:58885"/>
        <dbReference type="ChEBI" id="CHEBI:76849"/>
        <dbReference type="EC" id="2.4.1.324"/>
    </reaction>
</comment>
<evidence type="ECO:0000259" key="6">
    <source>
        <dbReference type="Pfam" id="PF26168"/>
    </source>
</evidence>
<accession>A0A9P0YWS4</accession>
<feature type="domain" description="Glycosyltransferase N-terminal" evidence="6">
    <location>
        <begin position="9"/>
        <end position="126"/>
    </location>
</feature>
<dbReference type="Pfam" id="PF26168">
    <property type="entry name" value="Glyco_transf_N"/>
    <property type="match status" value="1"/>
</dbReference>
<organism evidence="7 8">
    <name type="scientific">Cuscuta europaea</name>
    <name type="common">European dodder</name>
    <dbReference type="NCBI Taxonomy" id="41803"/>
    <lineage>
        <taxon>Eukaryota</taxon>
        <taxon>Viridiplantae</taxon>
        <taxon>Streptophyta</taxon>
        <taxon>Embryophyta</taxon>
        <taxon>Tracheophyta</taxon>
        <taxon>Spermatophyta</taxon>
        <taxon>Magnoliopsida</taxon>
        <taxon>eudicotyledons</taxon>
        <taxon>Gunneridae</taxon>
        <taxon>Pentapetalae</taxon>
        <taxon>asterids</taxon>
        <taxon>lamiids</taxon>
        <taxon>Solanales</taxon>
        <taxon>Convolvulaceae</taxon>
        <taxon>Cuscuteae</taxon>
        <taxon>Cuscuta</taxon>
        <taxon>Cuscuta subgen. Cuscuta</taxon>
    </lineage>
</organism>
<proteinExistence type="inferred from homology"/>
<dbReference type="GO" id="GO:0080043">
    <property type="term" value="F:quercetin 3-O-glucosyltransferase activity"/>
    <property type="evidence" value="ECO:0007669"/>
    <property type="project" value="TreeGrafter"/>
</dbReference>
<dbReference type="SUPFAM" id="SSF53756">
    <property type="entry name" value="UDP-Glycosyltransferase/glycogen phosphorylase"/>
    <property type="match status" value="1"/>
</dbReference>
<dbReference type="InterPro" id="IPR035595">
    <property type="entry name" value="UDP_glycos_trans_CS"/>
</dbReference>
<dbReference type="FunFam" id="3.40.50.2000:FF:000055">
    <property type="entry name" value="Glycosyltransferase"/>
    <property type="match status" value="1"/>
</dbReference>
<protein>
    <recommendedName>
        <fullName evidence="5">Glycosyltransferase</fullName>
        <ecNumber evidence="5">2.4.1.-</ecNumber>
    </recommendedName>
</protein>
<gene>
    <name evidence="7" type="ORF">CEURO_LOCUS6726</name>
</gene>
<dbReference type="Pfam" id="PF00201">
    <property type="entry name" value="UDPGT"/>
    <property type="match status" value="1"/>
</dbReference>
<dbReference type="PANTHER" id="PTHR11926:SF774">
    <property type="entry name" value="UDP-GLYCOSYLTRANSFERASE 85A1-RELATED"/>
    <property type="match status" value="1"/>
</dbReference>
<dbReference type="PROSITE" id="PS00375">
    <property type="entry name" value="UDPGT"/>
    <property type="match status" value="1"/>
</dbReference>
<dbReference type="EC" id="2.4.1.-" evidence="5"/>
<comment type="similarity">
    <text evidence="1 4">Belongs to the UDP-glycosyltransferase family.</text>
</comment>
<evidence type="ECO:0000256" key="3">
    <source>
        <dbReference type="ARBA" id="ARBA00051003"/>
    </source>
</evidence>
<evidence type="ECO:0000256" key="5">
    <source>
        <dbReference type="RuleBase" id="RU362057"/>
    </source>
</evidence>
<dbReference type="Proteomes" id="UP001152484">
    <property type="component" value="Unassembled WGS sequence"/>
</dbReference>
<evidence type="ECO:0000313" key="7">
    <source>
        <dbReference type="EMBL" id="CAH9078449.1"/>
    </source>
</evidence>
<comment type="caution">
    <text evidence="7">The sequence shown here is derived from an EMBL/GenBank/DDBJ whole genome shotgun (WGS) entry which is preliminary data.</text>
</comment>
<sequence length="480" mass="53330">MGSIRPHAVCLPYPAQGHINPMLQLAKLLHHQGFHITFVNTAFNHRRLQKSRQAGSLPELPSFRFETIPDGLPPSDADATQDIPSLCESTTTTCLGPFKELLARLNGDSATPPVSCIVSDGVMSFTLAAGDELGVPVVLLWTVSACGFLGYMHYAQLMEKGYIPFKDESYLTNDYLETKLDWVKGMKDIRLRDLPSFLRTTNPDEFMLKYVIQETGRAKQASAIILNTFNKLEEEALTALQSMLSPPVYAVGPLQLLQREIEDKTVKSISSSLWRDDDSCLGWLNKNQPNSVVYVNFGSITVMSPDQLVEFAWGLTNSKKPFLWILRPDIVAGEAAILPPEILEETKDRGMISSWCPQEKVLNHPAIGGFLTHCGWNSTLESIYSGVPMLCWPFFAEQPTNCWFSCTELGVGMEIDGNVEKGAVERLVRELMEGGKGKEMKKKAMEWKGLAEDAVTTPNDSSCLNLQRLINDHLLSPKGC</sequence>
<dbReference type="InterPro" id="IPR002213">
    <property type="entry name" value="UDP_glucos_trans"/>
</dbReference>
<evidence type="ECO:0000313" key="8">
    <source>
        <dbReference type="Proteomes" id="UP001152484"/>
    </source>
</evidence>
<evidence type="ECO:0000256" key="1">
    <source>
        <dbReference type="ARBA" id="ARBA00009995"/>
    </source>
</evidence>
<keyword evidence="4" id="KW-0328">Glycosyltransferase</keyword>
<dbReference type="FunFam" id="3.40.50.2000:FF:000027">
    <property type="entry name" value="Glycosyltransferase"/>
    <property type="match status" value="1"/>
</dbReference>
<dbReference type="OrthoDB" id="5835829at2759"/>
<dbReference type="InterPro" id="IPR058980">
    <property type="entry name" value="Glyco_transf_N"/>
</dbReference>
<name>A0A9P0YWS4_CUSEU</name>
<keyword evidence="8" id="KW-1185">Reference proteome</keyword>
<dbReference type="Gene3D" id="3.40.50.2000">
    <property type="entry name" value="Glycogen Phosphorylase B"/>
    <property type="match status" value="2"/>
</dbReference>
<keyword evidence="2 4" id="KW-0808">Transferase</keyword>